<name>A0A5N5JSA3_9ROSI</name>
<reference evidence="4" key="1">
    <citation type="journal article" date="2019" name="Gigascience">
        <title>De novo genome assembly of the endangered Acer yangbiense, a plant species with extremely small populations endemic to Yunnan Province, China.</title>
        <authorList>
            <person name="Yang J."/>
            <person name="Wariss H.M."/>
            <person name="Tao L."/>
            <person name="Zhang R."/>
            <person name="Yun Q."/>
            <person name="Hollingsworth P."/>
            <person name="Dao Z."/>
            <person name="Luo G."/>
            <person name="Guo H."/>
            <person name="Ma Y."/>
            <person name="Sun W."/>
        </authorList>
    </citation>
    <scope>NUCLEOTIDE SEQUENCE [LARGE SCALE GENOMIC DNA]</scope>
    <source>
        <strain evidence="4">cv. br00</strain>
    </source>
</reference>
<evidence type="ECO:0000256" key="2">
    <source>
        <dbReference type="SAM" id="Phobius"/>
    </source>
</evidence>
<dbReference type="Proteomes" id="UP000326939">
    <property type="component" value="Chromosome 16"/>
</dbReference>
<dbReference type="AlphaFoldDB" id="A0A5N5JSA3"/>
<comment type="caution">
    <text evidence="3">The sequence shown here is derived from an EMBL/GenBank/DDBJ whole genome shotgun (WGS) entry which is preliminary data.</text>
</comment>
<protein>
    <submittedName>
        <fullName evidence="3">Uncharacterized protein</fullName>
    </submittedName>
</protein>
<keyword evidence="2" id="KW-0472">Membrane</keyword>
<sequence length="77" mass="8782">MENHCTFKNLMFIQRAAQRDERSKKQEEEVKPDGDSELVGSTRFLHGLFQLVGVIPSELGLFGLFLKLVVYLLTSLL</sequence>
<keyword evidence="2" id="KW-0812">Transmembrane</keyword>
<evidence type="ECO:0000313" key="4">
    <source>
        <dbReference type="Proteomes" id="UP000326939"/>
    </source>
</evidence>
<evidence type="ECO:0000313" key="3">
    <source>
        <dbReference type="EMBL" id="KAB5520340.1"/>
    </source>
</evidence>
<feature type="compositionally biased region" description="Basic and acidic residues" evidence="1">
    <location>
        <begin position="17"/>
        <end position="34"/>
    </location>
</feature>
<keyword evidence="4" id="KW-1185">Reference proteome</keyword>
<proteinExistence type="predicted"/>
<feature type="region of interest" description="Disordered" evidence="1">
    <location>
        <begin position="16"/>
        <end position="35"/>
    </location>
</feature>
<gene>
    <name evidence="3" type="ORF">DKX38_024659</name>
</gene>
<dbReference type="EMBL" id="VDCV01000016">
    <property type="protein sequence ID" value="KAB5520340.1"/>
    <property type="molecule type" value="Genomic_DNA"/>
</dbReference>
<evidence type="ECO:0000256" key="1">
    <source>
        <dbReference type="SAM" id="MobiDB-lite"/>
    </source>
</evidence>
<organism evidence="3 4">
    <name type="scientific">Salix brachista</name>
    <dbReference type="NCBI Taxonomy" id="2182728"/>
    <lineage>
        <taxon>Eukaryota</taxon>
        <taxon>Viridiplantae</taxon>
        <taxon>Streptophyta</taxon>
        <taxon>Embryophyta</taxon>
        <taxon>Tracheophyta</taxon>
        <taxon>Spermatophyta</taxon>
        <taxon>Magnoliopsida</taxon>
        <taxon>eudicotyledons</taxon>
        <taxon>Gunneridae</taxon>
        <taxon>Pentapetalae</taxon>
        <taxon>rosids</taxon>
        <taxon>fabids</taxon>
        <taxon>Malpighiales</taxon>
        <taxon>Salicaceae</taxon>
        <taxon>Saliceae</taxon>
        <taxon>Salix</taxon>
    </lineage>
</organism>
<keyword evidence="2" id="KW-1133">Transmembrane helix</keyword>
<accession>A0A5N5JSA3</accession>
<feature type="transmembrane region" description="Helical" evidence="2">
    <location>
        <begin position="48"/>
        <end position="73"/>
    </location>
</feature>